<dbReference type="Proteomes" id="UP000593571">
    <property type="component" value="Unassembled WGS sequence"/>
</dbReference>
<evidence type="ECO:0000313" key="3">
    <source>
        <dbReference type="Proteomes" id="UP000593571"/>
    </source>
</evidence>
<feature type="region of interest" description="Disordered" evidence="1">
    <location>
        <begin position="33"/>
        <end position="75"/>
    </location>
</feature>
<organism evidence="2 3">
    <name type="scientific">Rousettus aegyptiacus</name>
    <name type="common">Egyptian fruit bat</name>
    <name type="synonym">Pteropus aegyptiacus</name>
    <dbReference type="NCBI Taxonomy" id="9407"/>
    <lineage>
        <taxon>Eukaryota</taxon>
        <taxon>Metazoa</taxon>
        <taxon>Chordata</taxon>
        <taxon>Craniata</taxon>
        <taxon>Vertebrata</taxon>
        <taxon>Euteleostomi</taxon>
        <taxon>Mammalia</taxon>
        <taxon>Eutheria</taxon>
        <taxon>Laurasiatheria</taxon>
        <taxon>Chiroptera</taxon>
        <taxon>Yinpterochiroptera</taxon>
        <taxon>Pteropodoidea</taxon>
        <taxon>Pteropodidae</taxon>
        <taxon>Rousettinae</taxon>
        <taxon>Rousettus</taxon>
    </lineage>
</organism>
<feature type="compositionally biased region" description="Basic residues" evidence="1">
    <location>
        <begin position="162"/>
        <end position="185"/>
    </location>
</feature>
<feature type="region of interest" description="Disordered" evidence="1">
    <location>
        <begin position="154"/>
        <end position="193"/>
    </location>
</feature>
<evidence type="ECO:0000313" key="2">
    <source>
        <dbReference type="EMBL" id="KAF6447350.1"/>
    </source>
</evidence>
<sequence length="193" mass="21339">MSALSLDVHPECFTSSSPGPVCWKEPKILTESHESRLLNPGRKKQGQAGDRARRPTRVPEGLAGARSGSTAKGTAFPGLAVPNRFLTQSLHLRVSSCSRMVQGRSTFFCFRFCFLPRGISNQTPHTELILLAVSQDPEHLASHRPPRATCAASRTALTTTRSHQRCFSHRARLPRPRPRGKRPSPLKRQSANQ</sequence>
<proteinExistence type="predicted"/>
<gene>
    <name evidence="2" type="ORF">HJG63_011812</name>
</gene>
<protein>
    <submittedName>
        <fullName evidence="2">Uncharacterized protein</fullName>
    </submittedName>
</protein>
<comment type="caution">
    <text evidence="2">The sequence shown here is derived from an EMBL/GenBank/DDBJ whole genome shotgun (WGS) entry which is preliminary data.</text>
</comment>
<keyword evidence="3" id="KW-1185">Reference proteome</keyword>
<dbReference type="AlphaFoldDB" id="A0A7J8FID0"/>
<evidence type="ECO:0000256" key="1">
    <source>
        <dbReference type="SAM" id="MobiDB-lite"/>
    </source>
</evidence>
<name>A0A7J8FID0_ROUAE</name>
<reference evidence="2 3" key="1">
    <citation type="journal article" date="2020" name="Nature">
        <title>Six reference-quality genomes reveal evolution of bat adaptations.</title>
        <authorList>
            <person name="Jebb D."/>
            <person name="Huang Z."/>
            <person name="Pippel M."/>
            <person name="Hughes G.M."/>
            <person name="Lavrichenko K."/>
            <person name="Devanna P."/>
            <person name="Winkler S."/>
            <person name="Jermiin L.S."/>
            <person name="Skirmuntt E.C."/>
            <person name="Katzourakis A."/>
            <person name="Burkitt-Gray L."/>
            <person name="Ray D.A."/>
            <person name="Sullivan K.A.M."/>
            <person name="Roscito J.G."/>
            <person name="Kirilenko B.M."/>
            <person name="Davalos L.M."/>
            <person name="Corthals A.P."/>
            <person name="Power M.L."/>
            <person name="Jones G."/>
            <person name="Ransome R.D."/>
            <person name="Dechmann D.K.N."/>
            <person name="Locatelli A.G."/>
            <person name="Puechmaille S.J."/>
            <person name="Fedrigo O."/>
            <person name="Jarvis E.D."/>
            <person name="Hiller M."/>
            <person name="Vernes S.C."/>
            <person name="Myers E.W."/>
            <person name="Teeling E.C."/>
        </authorList>
    </citation>
    <scope>NUCLEOTIDE SEQUENCE [LARGE SCALE GENOMIC DNA]</scope>
    <source>
        <strain evidence="2">MRouAeg1</strain>
        <tissue evidence="2">Muscle</tissue>
    </source>
</reference>
<accession>A0A7J8FID0</accession>
<dbReference type="EMBL" id="JACASE010000007">
    <property type="protein sequence ID" value="KAF6447350.1"/>
    <property type="molecule type" value="Genomic_DNA"/>
</dbReference>